<reference evidence="2" key="1">
    <citation type="journal article" date="2019" name="Int. J. Syst. Evol. Microbiol.">
        <title>The Global Catalogue of Microorganisms (GCM) 10K type strain sequencing project: providing services to taxonomists for standard genome sequencing and annotation.</title>
        <authorList>
            <consortium name="The Broad Institute Genomics Platform"/>
            <consortium name="The Broad Institute Genome Sequencing Center for Infectious Disease"/>
            <person name="Wu L."/>
            <person name="Ma J."/>
        </authorList>
    </citation>
    <scope>NUCLEOTIDE SEQUENCE [LARGE SCALE GENOMIC DNA]</scope>
    <source>
        <strain evidence="2">CGMCC 1.12286</strain>
    </source>
</reference>
<dbReference type="Proteomes" id="UP001597079">
    <property type="component" value="Unassembled WGS sequence"/>
</dbReference>
<proteinExistence type="predicted"/>
<dbReference type="EMBL" id="JBHUCX010000028">
    <property type="protein sequence ID" value="MFD1675467.1"/>
    <property type="molecule type" value="Genomic_DNA"/>
</dbReference>
<keyword evidence="2" id="KW-1185">Reference proteome</keyword>
<protein>
    <recommendedName>
        <fullName evidence="3">Flagellar protein FlgN</fullName>
    </recommendedName>
</protein>
<accession>A0ABW4JGK0</accession>
<name>A0ABW4JGK0_9BACL</name>
<sequence length="124" mass="14078">MSQLMTEPLNVAQQMTDVGERLLTALADVQLPYSSIEQLLEQRNELFHAFRKNARLFDPARLQTNDDFRLAVQKILDQNEQICLGIRARQHTVQQAGRQVTAAGKFATNRFSSAQQSSSFDIQL</sequence>
<evidence type="ECO:0008006" key="3">
    <source>
        <dbReference type="Google" id="ProtNLM"/>
    </source>
</evidence>
<dbReference type="RefSeq" id="WP_377943338.1">
    <property type="nucleotide sequence ID" value="NZ_JBHUCX010000028.1"/>
</dbReference>
<evidence type="ECO:0000313" key="2">
    <source>
        <dbReference type="Proteomes" id="UP001597079"/>
    </source>
</evidence>
<gene>
    <name evidence="1" type="ORF">ACFSB2_12265</name>
</gene>
<comment type="caution">
    <text evidence="1">The sequence shown here is derived from an EMBL/GenBank/DDBJ whole genome shotgun (WGS) entry which is preliminary data.</text>
</comment>
<organism evidence="1 2">
    <name type="scientific">Alicyclobacillus fodiniaquatilis</name>
    <dbReference type="NCBI Taxonomy" id="1661150"/>
    <lineage>
        <taxon>Bacteria</taxon>
        <taxon>Bacillati</taxon>
        <taxon>Bacillota</taxon>
        <taxon>Bacilli</taxon>
        <taxon>Bacillales</taxon>
        <taxon>Alicyclobacillaceae</taxon>
        <taxon>Alicyclobacillus</taxon>
    </lineage>
</organism>
<evidence type="ECO:0000313" key="1">
    <source>
        <dbReference type="EMBL" id="MFD1675467.1"/>
    </source>
</evidence>